<dbReference type="HOGENOM" id="CLU_032560_0_0_11"/>
<keyword evidence="2" id="KW-0472">Membrane</keyword>
<protein>
    <submittedName>
        <fullName evidence="3">Uncharacterized protein</fullName>
    </submittedName>
</protein>
<feature type="transmembrane region" description="Helical" evidence="2">
    <location>
        <begin position="185"/>
        <end position="210"/>
    </location>
</feature>
<evidence type="ECO:0000256" key="2">
    <source>
        <dbReference type="SAM" id="Phobius"/>
    </source>
</evidence>
<dbReference type="STRING" id="512565.AMIS_26800"/>
<keyword evidence="4" id="KW-1185">Reference proteome</keyword>
<evidence type="ECO:0000313" key="4">
    <source>
        <dbReference type="Proteomes" id="UP000007882"/>
    </source>
</evidence>
<dbReference type="KEGG" id="ams:AMIS_26800"/>
<keyword evidence="2" id="KW-0812">Transmembrane</keyword>
<dbReference type="EMBL" id="AP012319">
    <property type="protein sequence ID" value="BAL87900.1"/>
    <property type="molecule type" value="Genomic_DNA"/>
</dbReference>
<dbReference type="PATRIC" id="fig|512565.3.peg.2678"/>
<feature type="region of interest" description="Disordered" evidence="1">
    <location>
        <begin position="1"/>
        <end position="21"/>
    </location>
</feature>
<proteinExistence type="predicted"/>
<keyword evidence="2" id="KW-1133">Transmembrane helix</keyword>
<gene>
    <name evidence="3" type="ordered locus">AMIS_26800</name>
</gene>
<feature type="transmembrane region" description="Helical" evidence="2">
    <location>
        <begin position="133"/>
        <end position="155"/>
    </location>
</feature>
<dbReference type="AlphaFoldDB" id="I0H4G3"/>
<sequence length="592" mass="66198">MMYSQYGRSVDRPETPLSMPDYLPAEQYSDTTRGLASAAYVDIEYANAVIGEVLESERKAVPPSFGFDLDPVVRHCLRARRLLIIRYALVTAILVAGMCLGSWWTFWWLALCAVILMVRAGRGSRLRTLRFALFTLAGLIFSGLFLLTILVLILGQMMSAVPNWLGERLLRIAESPTMMNVIEQAIIGFYGASLLVPIALIVAMAGTLFISRWFAYNIMFTELAPQNRAVAPRSRNDRVEQRIATVARMQRGNIAVHDTNPFAGAGDVEHGWSFAITLKKREDENERVSLDQHELNRRVNAAILGMRDTRLRDGERIPNIYTVAYVAADGSRRSDDPLIDRQTRVPLTMASAGTIAAIEACPQGGLRHYLRVVVPASGKRIMGPDGPILPAQDSGISVTAFVHLAVEGGLLYTEFVAHVLLPLRDEYRIADNLRADRVLSRSWLDTMRYYVEDNLRGPWYLLSVGWDALFLSARMARSSRNADEYRFYDYGARFSVRDMAAQTKLRFREGDRSVLRIRKSMQQLDATKYIKLVDRTVTEAVIGYLREQGVDTSDFEANVQNFTFGSLVLNGGQAIFGTGNVVNQTNQTKGGA</sequence>
<feature type="transmembrane region" description="Helical" evidence="2">
    <location>
        <begin position="82"/>
        <end position="98"/>
    </location>
</feature>
<reference evidence="3 4" key="1">
    <citation type="submission" date="2012-02" db="EMBL/GenBank/DDBJ databases">
        <title>Complete genome sequence of Actinoplanes missouriensis 431 (= NBRC 102363).</title>
        <authorList>
            <person name="Ohnishi Y."/>
            <person name="Ishikawa J."/>
            <person name="Sekine M."/>
            <person name="Hosoyama A."/>
            <person name="Harada T."/>
            <person name="Narita H."/>
            <person name="Hata T."/>
            <person name="Konno Y."/>
            <person name="Tutikane K."/>
            <person name="Fujita N."/>
            <person name="Horinouchi S."/>
            <person name="Hayakawa M."/>
        </authorList>
    </citation>
    <scope>NUCLEOTIDE SEQUENCE [LARGE SCALE GENOMIC DNA]</scope>
    <source>
        <strain evidence="4">ATCC 14538 / DSM 43046 / CBS 188.64 / JCM 3121 / NBRC 102363 / NCIMB 12654 / NRRL B-3342 / UNCC 431</strain>
    </source>
</reference>
<accession>I0H4G3</accession>
<dbReference type="Proteomes" id="UP000007882">
    <property type="component" value="Chromosome"/>
</dbReference>
<dbReference type="eggNOG" id="ENOG5033UNM">
    <property type="taxonomic scope" value="Bacteria"/>
</dbReference>
<name>I0H4G3_ACTM4</name>
<evidence type="ECO:0000313" key="3">
    <source>
        <dbReference type="EMBL" id="BAL87900.1"/>
    </source>
</evidence>
<organism evidence="3 4">
    <name type="scientific">Actinoplanes missouriensis (strain ATCC 14538 / DSM 43046 / CBS 188.64 / JCM 3121 / NBRC 102363 / NCIMB 12654 / NRRL B-3342 / UNCC 431)</name>
    <dbReference type="NCBI Taxonomy" id="512565"/>
    <lineage>
        <taxon>Bacteria</taxon>
        <taxon>Bacillati</taxon>
        <taxon>Actinomycetota</taxon>
        <taxon>Actinomycetes</taxon>
        <taxon>Micromonosporales</taxon>
        <taxon>Micromonosporaceae</taxon>
        <taxon>Actinoplanes</taxon>
    </lineage>
</organism>
<evidence type="ECO:0000256" key="1">
    <source>
        <dbReference type="SAM" id="MobiDB-lite"/>
    </source>
</evidence>